<accession>A0AA88YJR3</accession>
<dbReference type="EMBL" id="VSWD01000005">
    <property type="protein sequence ID" value="KAK3102627.1"/>
    <property type="molecule type" value="Genomic_DNA"/>
</dbReference>
<protein>
    <submittedName>
        <fullName evidence="2">Uncharacterized protein</fullName>
    </submittedName>
</protein>
<proteinExistence type="inferred from homology"/>
<evidence type="ECO:0000313" key="3">
    <source>
        <dbReference type="Proteomes" id="UP001186944"/>
    </source>
</evidence>
<evidence type="ECO:0000313" key="2">
    <source>
        <dbReference type="EMBL" id="KAK3102627.1"/>
    </source>
</evidence>
<gene>
    <name evidence="2" type="ORF">FSP39_012760</name>
</gene>
<comment type="caution">
    <text evidence="2">The sequence shown here is derived from an EMBL/GenBank/DDBJ whole genome shotgun (WGS) entry which is preliminary data.</text>
</comment>
<name>A0AA88YJR3_PINIB</name>
<reference evidence="2" key="1">
    <citation type="submission" date="2019-08" db="EMBL/GenBank/DDBJ databases">
        <title>The improved chromosome-level genome for the pearl oyster Pinctada fucata martensii using PacBio sequencing and Hi-C.</title>
        <authorList>
            <person name="Zheng Z."/>
        </authorList>
    </citation>
    <scope>NUCLEOTIDE SEQUENCE</scope>
    <source>
        <strain evidence="2">ZZ-2019</strain>
        <tissue evidence="2">Adductor muscle</tissue>
    </source>
</reference>
<dbReference type="InterPro" id="IPR027850">
    <property type="entry name" value="DUF4504"/>
</dbReference>
<dbReference type="Pfam" id="PF14953">
    <property type="entry name" value="DUF4504"/>
    <property type="match status" value="1"/>
</dbReference>
<dbReference type="Proteomes" id="UP001186944">
    <property type="component" value="Unassembled WGS sequence"/>
</dbReference>
<dbReference type="PANTHER" id="PTHR31366:SF2">
    <property type="entry name" value="UPF0739 PROTEIN C1ORF74"/>
    <property type="match status" value="1"/>
</dbReference>
<dbReference type="PANTHER" id="PTHR31366">
    <property type="entry name" value="UPF0739 PROTEIN C1ORF74"/>
    <property type="match status" value="1"/>
</dbReference>
<sequence>MGLTWKDLILKHFGQKLRNKVEEFRLNILAVDVGLKPGYLFDFGVQNLHTISIFLKDLNLYNLIGNQLMAVKADMDYLIVNNLCLCEVYDNKGDHYRFVDVSPRLTAPREITLTELESCAWRDDLFNIIDSMKGCKNENVFEIPPMKLLNMTSLFGILLGYPIVYWYETDGVDSGNCLCMEQLHHYKVVGNTDQGFRHVIYSFSAPSCLSDMKDHVEKWFENMKNGKMWSSCLREIYFEINTVTLPVVTL</sequence>
<organism evidence="2 3">
    <name type="scientific">Pinctada imbricata</name>
    <name type="common">Atlantic pearl-oyster</name>
    <name type="synonym">Pinctada martensii</name>
    <dbReference type="NCBI Taxonomy" id="66713"/>
    <lineage>
        <taxon>Eukaryota</taxon>
        <taxon>Metazoa</taxon>
        <taxon>Spiralia</taxon>
        <taxon>Lophotrochozoa</taxon>
        <taxon>Mollusca</taxon>
        <taxon>Bivalvia</taxon>
        <taxon>Autobranchia</taxon>
        <taxon>Pteriomorphia</taxon>
        <taxon>Pterioida</taxon>
        <taxon>Pterioidea</taxon>
        <taxon>Pteriidae</taxon>
        <taxon>Pinctada</taxon>
    </lineage>
</organism>
<evidence type="ECO:0000256" key="1">
    <source>
        <dbReference type="ARBA" id="ARBA00007065"/>
    </source>
</evidence>
<comment type="similarity">
    <text evidence="1">Belongs to the UPF0739 family.</text>
</comment>
<keyword evidence="3" id="KW-1185">Reference proteome</keyword>
<dbReference type="AlphaFoldDB" id="A0AA88YJR3"/>